<dbReference type="InterPro" id="IPR052408">
    <property type="entry name" value="Exonuclease_MUT-7-like"/>
</dbReference>
<reference evidence="4" key="1">
    <citation type="submission" date="2016-06" db="EMBL/GenBank/DDBJ databases">
        <title>First high quality genome sequence of Plasmodium coatneyi using continuous long reads from single molecule, real-time sequencing.</title>
        <authorList>
            <person name="Chien J.-T."/>
            <person name="Pakala S.B."/>
            <person name="Geraldo J.A."/>
            <person name="Lapp S.A."/>
            <person name="Barnwell J.W."/>
            <person name="Kissinger J.C."/>
            <person name="Galinski M.R."/>
            <person name="Humphrey J.C."/>
        </authorList>
    </citation>
    <scope>NUCLEOTIDE SEQUENCE [LARGE SCALE GENOMIC DNA]</scope>
    <source>
        <strain evidence="4">Hackeri</strain>
    </source>
</reference>
<dbReference type="PANTHER" id="PTHR47765">
    <property type="entry name" value="3'-5' EXONUCLEASE DOMAIN-CONTAINING PROTEIN"/>
    <property type="match status" value="1"/>
</dbReference>
<dbReference type="KEGG" id="pcot:PCOAH_00032670"/>
<dbReference type="GeneID" id="30909998"/>
<dbReference type="GO" id="GO:0006139">
    <property type="term" value="P:nucleobase-containing compound metabolic process"/>
    <property type="evidence" value="ECO:0007669"/>
    <property type="project" value="InterPro"/>
</dbReference>
<dbReference type="Pfam" id="PF01612">
    <property type="entry name" value="DNA_pol_A_exo1"/>
    <property type="match status" value="1"/>
</dbReference>
<accession>A0A1B1E279</accession>
<dbReference type="AlphaFoldDB" id="A0A1B1E279"/>
<sequence>MRKWGIKVKAKRQSPFCVIKCEGRILPQYLLPRGRSTDQVERKTSSPFRREECVVLHVYDCFDGLTNGKRNYLKNVVGNPFMRANLGLLSSRQRCSHCYSTNNKVYVKGEIYDILPPLCKGKEIEAVAANLIFFILKFVNPKNVESAEEYKENIKNVYANLIRCYHKIFTEKGKHGECIFCIFNDEIVKCVSPSLRKNKKNLIQEIVLNSLCFFFKNNERSKDKLDPNLMCEIIKYKKFLYIVDCLSFDRHLLREAITARHVDYLFSHFLNDRAYFCQAIELASLFLSDEHIGFSSPFKEDSAYNCRIVLKYILQAQSKNCLFLFLDSLKCDDLKRDVYRWLTSVDESSGFFADYWGYLTVREYLLRSKAAEKGEAKGRSPSEGIQDGNCITWEKKSLHPHSDYYELPKEMKNILMVTNVESLNRLIGTIKSGQEKHWMDNIYNDDRIYASQFCEDVITAEDINDHLRGKKKKYYIGIDVEWNRNQKATLISVATMDHIYLIDLLTVDYNYKFLIQSFFKWLLENPFICKLFYNFPCDVRILNEFFQGISNGNVCTYLNVTDLKDPLFLHKHSGVPPDSQDSLVSAELFNRNIIETNDIELFKKVTTSSFRDFNGRVKHGDGDNSGGRINVCPSNTTDKLHFKSLSHLCQKILGKKLNKQLQLSNWSRRPLTESQIYYAATDAYILIVLERLLIESNFSSTCSSNSSSLSDVFVQKYKCRNCSWEYQLSRKVHLEEAAMDVLCHKWNDKMKNLRFKINKLRNEIDDFKRITINTCIQRNKKVSFSNLNNNMRRRELISMNSYQVKPHLRKVNNCTYVLRDDKCSKVGNVPLPLSRNASNKVIKTNDAKALDNKISLKFSSRNKRKNEKVIRMNDRKWLNATKHMKVEKENDIGMEKIFEKRKSAKNRRLYLEGEMGNIQAYPIYSDLEVGFENISRLEDEALSKVKKESQDDDDIKTSRQLAEWSSDMVHKYLEETIEKTRILFQSVDLKSRQEEIFRRMNS</sequence>
<dbReference type="InterPro" id="IPR012337">
    <property type="entry name" value="RNaseH-like_sf"/>
</dbReference>
<dbReference type="PANTHER" id="PTHR47765:SF2">
    <property type="entry name" value="EXONUCLEASE MUT-7 HOMOLOG"/>
    <property type="match status" value="1"/>
</dbReference>
<protein>
    <submittedName>
        <fullName evidence="3">3'-5' exonuclease domain containing protein</fullName>
    </submittedName>
</protein>
<dbReference type="OrthoDB" id="10261556at2759"/>
<dbReference type="InterPro" id="IPR002562">
    <property type="entry name" value="3'-5'_exonuclease_dom"/>
</dbReference>
<dbReference type="SUPFAM" id="SSF53098">
    <property type="entry name" value="Ribonuclease H-like"/>
    <property type="match status" value="1"/>
</dbReference>
<gene>
    <name evidence="3" type="ORF">PCOAH_00032670</name>
</gene>
<evidence type="ECO:0000313" key="4">
    <source>
        <dbReference type="Proteomes" id="UP000092716"/>
    </source>
</evidence>
<dbReference type="VEuPathDB" id="PlasmoDB:PCOAH_00032670"/>
<feature type="coiled-coil region" evidence="1">
    <location>
        <begin position="743"/>
        <end position="770"/>
    </location>
</feature>
<dbReference type="RefSeq" id="XP_019915672.1">
    <property type="nucleotide sequence ID" value="XM_020060062.1"/>
</dbReference>
<feature type="domain" description="3'-5' exonuclease" evidence="2">
    <location>
        <begin position="643"/>
        <end position="689"/>
    </location>
</feature>
<keyword evidence="3" id="KW-0269">Exonuclease</keyword>
<keyword evidence="3" id="KW-0540">Nuclease</keyword>
<evidence type="ECO:0000259" key="2">
    <source>
        <dbReference type="Pfam" id="PF01612"/>
    </source>
</evidence>
<keyword evidence="3" id="KW-0378">Hydrolase</keyword>
<proteinExistence type="predicted"/>
<dbReference type="GO" id="GO:0008408">
    <property type="term" value="F:3'-5' exonuclease activity"/>
    <property type="evidence" value="ECO:0007669"/>
    <property type="project" value="InterPro"/>
</dbReference>
<dbReference type="InterPro" id="IPR036397">
    <property type="entry name" value="RNaseH_sf"/>
</dbReference>
<evidence type="ECO:0000256" key="1">
    <source>
        <dbReference type="SAM" id="Coils"/>
    </source>
</evidence>
<name>A0A1B1E279_9APIC</name>
<dbReference type="EMBL" id="CP016249">
    <property type="protein sequence ID" value="ANQ08977.1"/>
    <property type="molecule type" value="Genomic_DNA"/>
</dbReference>
<keyword evidence="1" id="KW-0175">Coiled coil</keyword>
<dbReference type="GO" id="GO:0003676">
    <property type="term" value="F:nucleic acid binding"/>
    <property type="evidence" value="ECO:0007669"/>
    <property type="project" value="InterPro"/>
</dbReference>
<keyword evidence="4" id="KW-1185">Reference proteome</keyword>
<evidence type="ECO:0000313" key="3">
    <source>
        <dbReference type="EMBL" id="ANQ08977.1"/>
    </source>
</evidence>
<dbReference type="Gene3D" id="3.30.420.10">
    <property type="entry name" value="Ribonuclease H-like superfamily/Ribonuclease H"/>
    <property type="match status" value="1"/>
</dbReference>
<organism evidence="3 4">
    <name type="scientific">Plasmodium coatneyi</name>
    <dbReference type="NCBI Taxonomy" id="208452"/>
    <lineage>
        <taxon>Eukaryota</taxon>
        <taxon>Sar</taxon>
        <taxon>Alveolata</taxon>
        <taxon>Apicomplexa</taxon>
        <taxon>Aconoidasida</taxon>
        <taxon>Haemosporida</taxon>
        <taxon>Plasmodiidae</taxon>
        <taxon>Plasmodium</taxon>
    </lineage>
</organism>
<dbReference type="Proteomes" id="UP000092716">
    <property type="component" value="Chromosome 11"/>
</dbReference>